<dbReference type="InterPro" id="IPR010929">
    <property type="entry name" value="PDR_CDR_ABC"/>
</dbReference>
<keyword evidence="4 10" id="KW-0812">Transmembrane</keyword>
<dbReference type="InterPro" id="IPR029481">
    <property type="entry name" value="ABC_trans_N"/>
</dbReference>
<dbReference type="PROSITE" id="PS50893">
    <property type="entry name" value="ABC_TRANSPORTER_2"/>
    <property type="match status" value="2"/>
</dbReference>
<feature type="compositionally biased region" description="Basic and acidic residues" evidence="9">
    <location>
        <begin position="200"/>
        <end position="228"/>
    </location>
</feature>
<dbReference type="GeneID" id="85226839"/>
<dbReference type="InterPro" id="IPR003439">
    <property type="entry name" value="ABC_transporter-like_ATP-bd"/>
</dbReference>
<feature type="transmembrane region" description="Helical" evidence="10">
    <location>
        <begin position="740"/>
        <end position="764"/>
    </location>
</feature>
<evidence type="ECO:0000313" key="13">
    <source>
        <dbReference type="Proteomes" id="UP001217754"/>
    </source>
</evidence>
<evidence type="ECO:0000256" key="5">
    <source>
        <dbReference type="ARBA" id="ARBA00022741"/>
    </source>
</evidence>
<feature type="compositionally biased region" description="Basic and acidic residues" evidence="9">
    <location>
        <begin position="1655"/>
        <end position="1670"/>
    </location>
</feature>
<comment type="subcellular location">
    <subcellularLocation>
        <location evidence="1">Membrane</location>
        <topology evidence="1">Multi-pass membrane protein</topology>
    </subcellularLocation>
</comment>
<dbReference type="InterPro" id="IPR034001">
    <property type="entry name" value="ABCG_PDR_1"/>
</dbReference>
<feature type="domain" description="ABC transporter" evidence="11">
    <location>
        <begin position="991"/>
        <end position="1240"/>
    </location>
</feature>
<dbReference type="PROSITE" id="PS00211">
    <property type="entry name" value="ABC_TRANSPORTER_1"/>
    <property type="match status" value="1"/>
</dbReference>
<feature type="transmembrane region" description="Helical" evidence="10">
    <location>
        <begin position="803"/>
        <end position="825"/>
    </location>
</feature>
<dbReference type="GO" id="GO:0140359">
    <property type="term" value="F:ABC-type transporter activity"/>
    <property type="evidence" value="ECO:0007669"/>
    <property type="project" value="InterPro"/>
</dbReference>
<dbReference type="Pfam" id="PF06422">
    <property type="entry name" value="PDR_CDR"/>
    <property type="match status" value="1"/>
</dbReference>
<feature type="domain" description="ABC transporter" evidence="11">
    <location>
        <begin position="296"/>
        <end position="552"/>
    </location>
</feature>
<dbReference type="SUPFAM" id="SSF52540">
    <property type="entry name" value="P-loop containing nucleoside triphosphate hydrolases"/>
    <property type="match status" value="2"/>
</dbReference>
<dbReference type="GO" id="GO:0005524">
    <property type="term" value="F:ATP binding"/>
    <property type="evidence" value="ECO:0007669"/>
    <property type="project" value="UniProtKB-KW"/>
</dbReference>
<evidence type="ECO:0000256" key="4">
    <source>
        <dbReference type="ARBA" id="ARBA00022692"/>
    </source>
</evidence>
<dbReference type="Pfam" id="PF01061">
    <property type="entry name" value="ABC2_membrane"/>
    <property type="match status" value="2"/>
</dbReference>
<dbReference type="InterPro" id="IPR043926">
    <property type="entry name" value="ABCG_dom"/>
</dbReference>
<protein>
    <recommendedName>
        <fullName evidence="11">ABC transporter domain-containing protein</fullName>
    </recommendedName>
</protein>
<feature type="transmembrane region" description="Helical" evidence="10">
    <location>
        <begin position="776"/>
        <end position="796"/>
    </location>
</feature>
<dbReference type="CDD" id="cd03233">
    <property type="entry name" value="ABCG_PDR_domain1"/>
    <property type="match status" value="1"/>
</dbReference>
<keyword evidence="3" id="KW-0813">Transport</keyword>
<dbReference type="InterPro" id="IPR034003">
    <property type="entry name" value="ABCG_PDR_2"/>
</dbReference>
<evidence type="ECO:0000256" key="9">
    <source>
        <dbReference type="SAM" id="MobiDB-lite"/>
    </source>
</evidence>
<dbReference type="Proteomes" id="UP001217754">
    <property type="component" value="Chromosome 6"/>
</dbReference>
<dbReference type="InterPro" id="IPR013525">
    <property type="entry name" value="ABC2_TM"/>
</dbReference>
<dbReference type="PANTHER" id="PTHR19241">
    <property type="entry name" value="ATP-BINDING CASSETTE TRANSPORTER"/>
    <property type="match status" value="1"/>
</dbReference>
<dbReference type="InterPro" id="IPR027417">
    <property type="entry name" value="P-loop_NTPase"/>
</dbReference>
<feature type="transmembrane region" description="Helical" evidence="10">
    <location>
        <begin position="662"/>
        <end position="686"/>
    </location>
</feature>
<dbReference type="Pfam" id="PF00005">
    <property type="entry name" value="ABC_tran"/>
    <property type="match status" value="2"/>
</dbReference>
<evidence type="ECO:0000256" key="6">
    <source>
        <dbReference type="ARBA" id="ARBA00022840"/>
    </source>
</evidence>
<keyword evidence="13" id="KW-1185">Reference proteome</keyword>
<sequence length="1670" mass="186288">MSEHPVPAIPDAGIASRREGEAHSAPSDLAPPIVSGNVLPEHEDAVHSTEHTSYNFPAAESTTSHYTAAHSNDTHYTEAEPTLNNTEREQLETETRAAHNLPAPIVFSDLYSTQGAASNVTQLPDGTREAENNGYTSLAYSIPADTEIRAAPETTHVEGVAPALPSHTAPLVDAHHDRPVDFLPESQVQSRIPFDTLDPEGARELSDRISDTERTLQREEADGGDPEKQSWGTADPFDTENRFSLEQFLREQLEARRERGKDPRQMGLAFRNLNVTGYGIGAKFNSTLGSVLSAPVRMITDFKGIFKKDVKHILKGIDGCVKPGEMLLVLGRPGSGSTTLLKSLCSYRDGYRSIEGEVLYEGFDHKAIDHALRGEVVYAPEDDVHFGTLSVKNTLDFAAASRTPRSEFRVTGDAKDSRRSYIGMVTEVIATVLGLRHTYNTKVGNDLIRGVSGGERKRVSIGEVLASHARIIMFDNSSRGLDSSTALEFIQALRITTDVGNTTTISSIYQAGESLSNLFDKVIVLNKGHCAYFGPMHKAADYFKSIGYLPHERQTTSDFLVGCTDPVGRRLNPDFKEIPLSGAQQAAAFRASEIGRANRAEVDAYMAEMQQHSSKESRNEYVSDVREQRTRRARKGSRYMLSWPQQVRLAIKRRAQIAWGDAGTAIIMACASLFQALIIGSVYYNMQDNTSALFSRSGVIFFALLYNSFSAMAEVPNSYAQRPVVIRQQRFGMLHPSADAIGNALLDIPVRSLSMTAFVVVLYFLSNLSRDAGKFFIFYFTTMLITFTMVAFFRMVTSITRSVAIATMVAGLVVIDCALYAGYAIPRPSMVIWWRWLSYCNPISFGFEVLMTNEYRGKVMKCTPNQTFPPRPDAQPENQVCAVAGAKPGQLNLNASDYAFAQYGYKWESAHRNVGIIIGFWIFFLILYMIGSEFQTDPAASGGVMVFKRGTISRSELEEAEARAESAIPVDSTVDSETLDKQQSEKFKGMLDVSDETFSWEHVNFDVMIKGNPRRLLNDVSGFVAPGKMTALMGESGAGKTTLLNVLAQRSDVGVVGGDFFVNGRDLPRSFQADTGYCQQQDVHLAQQTVREALQFSAMLRQSRETPKEDRLAYVETVIELLEMQSFSEALVGEVAEGLNVEQRKRLTIGVELAAKPSLLLFLDEPTSGLDAQAAWSIVRFLKKLANEGQAILCTIHQPSGELFNQFDRLLLLQKGGKTAYFGELGENSMTLIKYFEERSGVKCEENANPAEYMLDVIGAGATATTDKDWYQLYRESPQYAEMQEQLKRIAALKHNDQGISKEESARMNREYAQPFMVQLSRVTRRVFLAYWRDPTYLGAKLFLNIFGGLFIGSSFWGQGQKYSSAALQNKLFATFMSLVLSTSLSQQLQPVFLVYRNIFEVRERPSKLYSWPVFLIGCALVEIPWNILGGTLFWVPWYFMVGFGNEGTRAGYSWGLYMLFQLYFCGFAQAVATVAPNAMIASILFSTFFSFVIVFCGVVQPPPQLPYFWRKWMYPLSPFTYIVEGMLGNAVHDKPVICEPRELNMVIPPPGQSCDSYLQPFSYPLDVTPPNPNSMGYYVQRPDGNCDVCSMRRGEDYLRSIEMNSDNRFRDLGILCAYIAFNFALIFFMYYIFRVHRWKSNKIKPPKEKKSKGKKGEVADAEKAAQESA</sequence>
<keyword evidence="8 10" id="KW-0472">Membrane</keyword>
<dbReference type="FunFam" id="3.40.50.300:FF:000054">
    <property type="entry name" value="ABC multidrug transporter atrF"/>
    <property type="match status" value="1"/>
</dbReference>
<dbReference type="EMBL" id="CP119963">
    <property type="protein sequence ID" value="WFD40202.1"/>
    <property type="molecule type" value="Genomic_DNA"/>
</dbReference>
<evidence type="ECO:0000256" key="8">
    <source>
        <dbReference type="ARBA" id="ARBA00023136"/>
    </source>
</evidence>
<feature type="region of interest" description="Disordered" evidence="9">
    <location>
        <begin position="197"/>
        <end position="236"/>
    </location>
</feature>
<evidence type="ECO:0000259" key="11">
    <source>
        <dbReference type="PROSITE" id="PS50893"/>
    </source>
</evidence>
<dbReference type="GO" id="GO:0016887">
    <property type="term" value="F:ATP hydrolysis activity"/>
    <property type="evidence" value="ECO:0007669"/>
    <property type="project" value="InterPro"/>
</dbReference>
<evidence type="ECO:0000256" key="2">
    <source>
        <dbReference type="ARBA" id="ARBA00006012"/>
    </source>
</evidence>
<feature type="region of interest" description="Disordered" evidence="9">
    <location>
        <begin position="1"/>
        <end position="48"/>
    </location>
</feature>
<feature type="region of interest" description="Disordered" evidence="9">
    <location>
        <begin position="1645"/>
        <end position="1670"/>
    </location>
</feature>
<keyword evidence="7 10" id="KW-1133">Transmembrane helix</keyword>
<dbReference type="CDD" id="cd03232">
    <property type="entry name" value="ABCG_PDR_domain2"/>
    <property type="match status" value="1"/>
</dbReference>
<feature type="compositionally biased region" description="Basic residues" evidence="9">
    <location>
        <begin position="1645"/>
        <end position="1654"/>
    </location>
</feature>
<dbReference type="Gene3D" id="3.40.50.300">
    <property type="entry name" value="P-loop containing nucleotide triphosphate hydrolases"/>
    <property type="match status" value="2"/>
</dbReference>
<dbReference type="RefSeq" id="XP_060123099.1">
    <property type="nucleotide sequence ID" value="XM_060267116.1"/>
</dbReference>
<feature type="transmembrane region" description="Helical" evidence="10">
    <location>
        <begin position="1613"/>
        <end position="1634"/>
    </location>
</feature>
<gene>
    <name evidence="12" type="ORF">MJAP1_003188</name>
</gene>
<name>A0AAF0F477_9BASI</name>
<dbReference type="Pfam" id="PF14510">
    <property type="entry name" value="ABC_trans_N"/>
    <property type="match status" value="1"/>
</dbReference>
<evidence type="ECO:0000256" key="1">
    <source>
        <dbReference type="ARBA" id="ARBA00004141"/>
    </source>
</evidence>
<reference evidence="12" key="1">
    <citation type="submission" date="2023-03" db="EMBL/GenBank/DDBJ databases">
        <title>Mating type loci evolution in Malassezia.</title>
        <authorList>
            <person name="Coelho M.A."/>
        </authorList>
    </citation>
    <scope>NUCLEOTIDE SEQUENCE</scope>
    <source>
        <strain evidence="12">CBS 9431</strain>
    </source>
</reference>
<organism evidence="12 13">
    <name type="scientific">Malassezia japonica</name>
    <dbReference type="NCBI Taxonomy" id="223818"/>
    <lineage>
        <taxon>Eukaryota</taxon>
        <taxon>Fungi</taxon>
        <taxon>Dikarya</taxon>
        <taxon>Basidiomycota</taxon>
        <taxon>Ustilaginomycotina</taxon>
        <taxon>Malasseziomycetes</taxon>
        <taxon>Malasseziales</taxon>
        <taxon>Malasseziaceae</taxon>
        <taxon>Malassezia</taxon>
    </lineage>
</organism>
<feature type="transmembrane region" description="Helical" evidence="10">
    <location>
        <begin position="914"/>
        <end position="931"/>
    </location>
</feature>
<dbReference type="GO" id="GO:0016020">
    <property type="term" value="C:membrane"/>
    <property type="evidence" value="ECO:0007669"/>
    <property type="project" value="UniProtKB-SubCell"/>
</dbReference>
<accession>A0AAF0F477</accession>
<dbReference type="InterPro" id="IPR003593">
    <property type="entry name" value="AAA+_ATPase"/>
</dbReference>
<evidence type="ECO:0000313" key="12">
    <source>
        <dbReference type="EMBL" id="WFD40202.1"/>
    </source>
</evidence>
<evidence type="ECO:0000256" key="7">
    <source>
        <dbReference type="ARBA" id="ARBA00022989"/>
    </source>
</evidence>
<dbReference type="InterPro" id="IPR017871">
    <property type="entry name" value="ABC_transporter-like_CS"/>
</dbReference>
<feature type="transmembrane region" description="Helical" evidence="10">
    <location>
        <begin position="1479"/>
        <end position="1501"/>
    </location>
</feature>
<dbReference type="Pfam" id="PF19055">
    <property type="entry name" value="ABC2_membrane_7"/>
    <property type="match status" value="1"/>
</dbReference>
<feature type="transmembrane region" description="Helical" evidence="10">
    <location>
        <begin position="698"/>
        <end position="719"/>
    </location>
</feature>
<keyword evidence="5" id="KW-0547">Nucleotide-binding</keyword>
<keyword evidence="6" id="KW-0067">ATP-binding</keyword>
<comment type="similarity">
    <text evidence="2">Belongs to the ABC transporter superfamily. ABCG family. PDR (TC 3.A.1.205) subfamily.</text>
</comment>
<evidence type="ECO:0000256" key="3">
    <source>
        <dbReference type="ARBA" id="ARBA00022448"/>
    </source>
</evidence>
<evidence type="ECO:0000256" key="10">
    <source>
        <dbReference type="SAM" id="Phobius"/>
    </source>
</evidence>
<proteinExistence type="inferred from homology"/>
<dbReference type="SMART" id="SM00382">
    <property type="entry name" value="AAA"/>
    <property type="match status" value="2"/>
</dbReference>
<feature type="transmembrane region" description="Helical" evidence="10">
    <location>
        <begin position="1410"/>
        <end position="1440"/>
    </location>
</feature>
<feature type="transmembrane region" description="Helical" evidence="10">
    <location>
        <begin position="1452"/>
        <end position="1473"/>
    </location>
</feature>
<feature type="transmembrane region" description="Helical" evidence="10">
    <location>
        <begin position="1342"/>
        <end position="1360"/>
    </location>
</feature>